<accession>X1L7I3</accession>
<keyword evidence="2" id="KW-0813">Transport</keyword>
<evidence type="ECO:0000256" key="3">
    <source>
        <dbReference type="ARBA" id="ARBA00022475"/>
    </source>
</evidence>
<dbReference type="PANTHER" id="PTHR43386:SF1">
    <property type="entry name" value="D,D-DIPEPTIDE TRANSPORT SYSTEM PERMEASE PROTEIN DDPC-RELATED"/>
    <property type="match status" value="1"/>
</dbReference>
<dbReference type="Gene3D" id="1.10.3720.10">
    <property type="entry name" value="MetI-like"/>
    <property type="match status" value="1"/>
</dbReference>
<keyword evidence="3" id="KW-1003">Cell membrane</keyword>
<dbReference type="GO" id="GO:0005886">
    <property type="term" value="C:plasma membrane"/>
    <property type="evidence" value="ECO:0007669"/>
    <property type="project" value="UniProtKB-SubCell"/>
</dbReference>
<dbReference type="SUPFAM" id="SSF161098">
    <property type="entry name" value="MetI-like"/>
    <property type="match status" value="1"/>
</dbReference>
<gene>
    <name evidence="9" type="ORF">S06H3_13562</name>
</gene>
<dbReference type="EMBL" id="BARV01006626">
    <property type="protein sequence ID" value="GAI15297.1"/>
    <property type="molecule type" value="Genomic_DNA"/>
</dbReference>
<evidence type="ECO:0000256" key="5">
    <source>
        <dbReference type="ARBA" id="ARBA00022989"/>
    </source>
</evidence>
<name>X1L7I3_9ZZZZ</name>
<evidence type="ECO:0000256" key="2">
    <source>
        <dbReference type="ARBA" id="ARBA00022448"/>
    </source>
</evidence>
<dbReference type="CDD" id="cd06261">
    <property type="entry name" value="TM_PBP2"/>
    <property type="match status" value="1"/>
</dbReference>
<keyword evidence="6 7" id="KW-0472">Membrane</keyword>
<dbReference type="GO" id="GO:0055085">
    <property type="term" value="P:transmembrane transport"/>
    <property type="evidence" value="ECO:0007669"/>
    <property type="project" value="InterPro"/>
</dbReference>
<feature type="domain" description="ABC transmembrane type-1" evidence="8">
    <location>
        <begin position="64"/>
        <end position="253"/>
    </location>
</feature>
<dbReference type="InterPro" id="IPR050366">
    <property type="entry name" value="BP-dependent_transpt_permease"/>
</dbReference>
<evidence type="ECO:0000256" key="7">
    <source>
        <dbReference type="SAM" id="Phobius"/>
    </source>
</evidence>
<dbReference type="Pfam" id="PF12911">
    <property type="entry name" value="OppC_N"/>
    <property type="match status" value="1"/>
</dbReference>
<evidence type="ECO:0000256" key="1">
    <source>
        <dbReference type="ARBA" id="ARBA00004651"/>
    </source>
</evidence>
<sequence>MIGITIVSVFVIMALCAPFLAPYPADATGQAMNLNDKLQPPSSSHLLGTDDLGRDILSRIIYGTRLSLGLGLAVTLFTGMVGIILGCLAGYFGGKVDEIIMRVGDIMMAIPYMLLVIAIVVATGRGPIKLILAISLPWWPWYARVVRGEVIQIREKFFVEAARALGASNRRILFAHVLPNTLNIIIVQVSLQIGRAILAVAAMGFLGLGVQPPQVEWGMMVSIGRTYMPSWWWMASFPGAAIFLLGLGFNLLGDGIRDILDPRSLTRA</sequence>
<proteinExistence type="predicted"/>
<dbReference type="AlphaFoldDB" id="X1L7I3"/>
<protein>
    <recommendedName>
        <fullName evidence="8">ABC transmembrane type-1 domain-containing protein</fullName>
    </recommendedName>
</protein>
<keyword evidence="4 7" id="KW-0812">Transmembrane</keyword>
<feature type="transmembrane region" description="Helical" evidence="7">
    <location>
        <begin position="68"/>
        <end position="91"/>
    </location>
</feature>
<evidence type="ECO:0000259" key="8">
    <source>
        <dbReference type="PROSITE" id="PS50928"/>
    </source>
</evidence>
<evidence type="ECO:0000256" key="6">
    <source>
        <dbReference type="ARBA" id="ARBA00023136"/>
    </source>
</evidence>
<dbReference type="PROSITE" id="PS50928">
    <property type="entry name" value="ABC_TM1"/>
    <property type="match status" value="1"/>
</dbReference>
<feature type="transmembrane region" description="Helical" evidence="7">
    <location>
        <begin position="193"/>
        <end position="211"/>
    </location>
</feature>
<organism evidence="9">
    <name type="scientific">marine sediment metagenome</name>
    <dbReference type="NCBI Taxonomy" id="412755"/>
    <lineage>
        <taxon>unclassified sequences</taxon>
        <taxon>metagenomes</taxon>
        <taxon>ecological metagenomes</taxon>
    </lineage>
</organism>
<dbReference type="InterPro" id="IPR000515">
    <property type="entry name" value="MetI-like"/>
</dbReference>
<dbReference type="InterPro" id="IPR035906">
    <property type="entry name" value="MetI-like_sf"/>
</dbReference>
<evidence type="ECO:0000313" key="9">
    <source>
        <dbReference type="EMBL" id="GAI15297.1"/>
    </source>
</evidence>
<keyword evidence="5 7" id="KW-1133">Transmembrane helix</keyword>
<evidence type="ECO:0000256" key="4">
    <source>
        <dbReference type="ARBA" id="ARBA00022692"/>
    </source>
</evidence>
<dbReference type="Pfam" id="PF00528">
    <property type="entry name" value="BPD_transp_1"/>
    <property type="match status" value="1"/>
</dbReference>
<comment type="caution">
    <text evidence="9">The sequence shown here is derived from an EMBL/GenBank/DDBJ whole genome shotgun (WGS) entry which is preliminary data.</text>
</comment>
<feature type="transmembrane region" description="Helical" evidence="7">
    <location>
        <begin position="231"/>
        <end position="253"/>
    </location>
</feature>
<feature type="transmembrane region" description="Helical" evidence="7">
    <location>
        <begin position="103"/>
        <end position="122"/>
    </location>
</feature>
<dbReference type="PANTHER" id="PTHR43386">
    <property type="entry name" value="OLIGOPEPTIDE TRANSPORT SYSTEM PERMEASE PROTEIN APPC"/>
    <property type="match status" value="1"/>
</dbReference>
<reference evidence="9" key="1">
    <citation type="journal article" date="2014" name="Front. Microbiol.">
        <title>High frequency of phylogenetically diverse reductive dehalogenase-homologous genes in deep subseafloor sedimentary metagenomes.</title>
        <authorList>
            <person name="Kawai M."/>
            <person name="Futagami T."/>
            <person name="Toyoda A."/>
            <person name="Takaki Y."/>
            <person name="Nishi S."/>
            <person name="Hori S."/>
            <person name="Arai W."/>
            <person name="Tsubouchi T."/>
            <person name="Morono Y."/>
            <person name="Uchiyama I."/>
            <person name="Ito T."/>
            <person name="Fujiyama A."/>
            <person name="Inagaki F."/>
            <person name="Takami H."/>
        </authorList>
    </citation>
    <scope>NUCLEOTIDE SEQUENCE</scope>
    <source>
        <strain evidence="9">Expedition CK06-06</strain>
    </source>
</reference>
<dbReference type="InterPro" id="IPR025966">
    <property type="entry name" value="OppC_N"/>
</dbReference>
<comment type="subcellular location">
    <subcellularLocation>
        <location evidence="1">Cell membrane</location>
        <topology evidence="1">Multi-pass membrane protein</topology>
    </subcellularLocation>
</comment>